<proteinExistence type="predicted"/>
<keyword evidence="2" id="KW-1185">Reference proteome</keyword>
<dbReference type="GeneID" id="13405234"/>
<protein>
    <submittedName>
        <fullName evidence="1">Tail assembly protein</fullName>
    </submittedName>
</protein>
<dbReference type="EMBL" id="JN564907">
    <property type="protein sequence ID" value="AEY69556.1"/>
    <property type="molecule type" value="Genomic_DNA"/>
</dbReference>
<dbReference type="Proteomes" id="UP000009012">
    <property type="component" value="Segment"/>
</dbReference>
<dbReference type="RefSeq" id="YP_006561133.1">
    <property type="nucleotide sequence ID" value="NC_018283.1"/>
</dbReference>
<gene>
    <name evidence="1" type="ORF">AH2_00049</name>
</gene>
<dbReference type="OrthoDB" id="23328at10239"/>
<evidence type="ECO:0000313" key="1">
    <source>
        <dbReference type="EMBL" id="AEY69556.1"/>
    </source>
</evidence>
<evidence type="ECO:0000313" key="2">
    <source>
        <dbReference type="Proteomes" id="UP000009012"/>
    </source>
</evidence>
<reference evidence="1 2" key="1">
    <citation type="journal article" date="2012" name="BMC Genomics">
        <title>Comparative analysis of two phenotypically-similar but genomically-distinct Burkholderia cenocepacia-specific bacteriophages.</title>
        <authorList>
            <person name="Lynch K.H."/>
            <person name="Stothard P."/>
            <person name="Dennis J.J."/>
        </authorList>
    </citation>
    <scope>NUCLEOTIDE SEQUENCE [LARGE SCALE GENOMIC DNA]</scope>
</reference>
<organism evidence="1 2">
    <name type="scientific">Burkholderia phage vB_BceS_AH2</name>
    <dbReference type="NCBI Taxonomy" id="1133022"/>
    <lineage>
        <taxon>Viruses</taxon>
        <taxon>Duplodnaviria</taxon>
        <taxon>Heunggongvirae</taxon>
        <taxon>Uroviricota</taxon>
        <taxon>Caudoviricetes</taxon>
        <taxon>Casjensviridae</taxon>
        <taxon>Ahduovirus</taxon>
        <taxon>Ahduovirus AH2</taxon>
        <taxon>Burkholderia virus AH2</taxon>
    </lineage>
</organism>
<dbReference type="KEGG" id="vg:13405234"/>
<accession>I6NSS3</accession>
<name>I6NSS3_9CAUD</name>
<sequence length="78" mass="8737">MWIQLIIALVMLVISYLIMPKPKRNDPTVQALKDDDFPLADEGNEIPVVFGECVLAAPNVVWWGDVKTREIRSSGGKK</sequence>